<keyword evidence="8 17" id="KW-0808">Transferase</keyword>
<dbReference type="GO" id="GO:0003700">
    <property type="term" value="F:DNA-binding transcription factor activity"/>
    <property type="evidence" value="ECO:0007669"/>
    <property type="project" value="InterPro"/>
</dbReference>
<dbReference type="PANTHER" id="PTHR40706">
    <property type="entry name" value="RIBOFLAVIN KINASE"/>
    <property type="match status" value="1"/>
</dbReference>
<dbReference type="PANTHER" id="PTHR40706:SF1">
    <property type="entry name" value="RIBOFLAVIN KINASE"/>
    <property type="match status" value="1"/>
</dbReference>
<dbReference type="InterPro" id="IPR036390">
    <property type="entry name" value="WH_DNA-bd_sf"/>
</dbReference>
<evidence type="ECO:0000256" key="12">
    <source>
        <dbReference type="ARBA" id="ARBA00022842"/>
    </source>
</evidence>
<evidence type="ECO:0000313" key="20">
    <source>
        <dbReference type="EMBL" id="WWQ61864.1"/>
    </source>
</evidence>
<feature type="binding site" evidence="17">
    <location>
        <position position="174"/>
    </location>
    <ligand>
        <name>FMN</name>
        <dbReference type="ChEBI" id="CHEBI:58210"/>
    </ligand>
</feature>
<evidence type="ECO:0000256" key="5">
    <source>
        <dbReference type="ARBA" id="ARBA00017394"/>
    </source>
</evidence>
<sequence>MTYSKGKSYVTQTELARLLNFSQQSISRKLKELEEDKLIVRIISKEGEIIRLTEEGEKFLNTCLTSLKDAILSLHSIEIRGNIVSGLGEGKIFLSMEYYKTQINKIMGFDPYPGTLNIVIYDKQSLENRLLLDSSPSLLIPEYKQKDRVLGAVKLYPASINSIKPAAVVMPLRTTHPKSVIEIISPFYLREKLNLKDGDEVTIEVYV</sequence>
<feature type="binding site" evidence="17">
    <location>
        <position position="117"/>
    </location>
    <ligand>
        <name>Mg(2+)</name>
        <dbReference type="ChEBI" id="CHEBI:18420"/>
    </ligand>
</feature>
<dbReference type="InterPro" id="IPR036388">
    <property type="entry name" value="WH-like_DNA-bd_sf"/>
</dbReference>
<evidence type="ECO:0000256" key="4">
    <source>
        <dbReference type="ARBA" id="ARBA00011987"/>
    </source>
</evidence>
<feature type="domain" description="HTH marR-type" evidence="19">
    <location>
        <begin position="7"/>
        <end position="45"/>
    </location>
</feature>
<dbReference type="InterPro" id="IPR023465">
    <property type="entry name" value="Riboflavin_kinase_dom_sf"/>
</dbReference>
<accession>A0AAX4L4G4</accession>
<dbReference type="InterPro" id="IPR023602">
    <property type="entry name" value="Riboflavin_kinase_CTP-dep"/>
</dbReference>
<dbReference type="HAMAP" id="MF_01285">
    <property type="entry name" value="Riboflavin_kinase"/>
    <property type="match status" value="1"/>
</dbReference>
<dbReference type="InterPro" id="IPR023470">
    <property type="entry name" value="Riboflavin_kinase_archaeal"/>
</dbReference>
<evidence type="ECO:0000256" key="6">
    <source>
        <dbReference type="ARBA" id="ARBA00022630"/>
    </source>
</evidence>
<dbReference type="SUPFAM" id="SSF82114">
    <property type="entry name" value="Riboflavin kinase-like"/>
    <property type="match status" value="1"/>
</dbReference>
<comment type="cofactor">
    <cofactor evidence="17">
        <name>Mg(2+)</name>
        <dbReference type="ChEBI" id="CHEBI:18420"/>
    </cofactor>
    <text evidence="17">Binds 1 Mg(2+) ion per subunit.</text>
</comment>
<feature type="binding site" evidence="17">
    <location>
        <begin position="187"/>
        <end position="190"/>
    </location>
    <ligand>
        <name>CDP</name>
        <dbReference type="ChEBI" id="CHEBI:58069"/>
    </ligand>
</feature>
<dbReference type="AlphaFoldDB" id="A0AAX4L4G4"/>
<dbReference type="Pfam" id="PF12802">
    <property type="entry name" value="MarR_2"/>
    <property type="match status" value="1"/>
</dbReference>
<evidence type="ECO:0000256" key="7">
    <source>
        <dbReference type="ARBA" id="ARBA00022643"/>
    </source>
</evidence>
<reference evidence="20 21" key="1">
    <citation type="submission" date="2024-02" db="EMBL/GenBank/DDBJ databases">
        <title>STSV induces naive adaptation in Sulfolobus.</title>
        <authorList>
            <person name="Xiang X."/>
            <person name="Song M."/>
        </authorList>
    </citation>
    <scope>NUCLEOTIDE SEQUENCE [LARGE SCALE GENOMIC DNA]</scope>
    <source>
        <strain evidence="20 21">RT2</strain>
    </source>
</reference>
<feature type="binding site" evidence="17">
    <location>
        <position position="115"/>
    </location>
    <ligand>
        <name>Mg(2+)</name>
        <dbReference type="ChEBI" id="CHEBI:18420"/>
    </ligand>
</feature>
<keyword evidence="21" id="KW-1185">Reference proteome</keyword>
<proteinExistence type="inferred from homology"/>
<keyword evidence="12 17" id="KW-0460">Magnesium</keyword>
<comment type="pathway">
    <text evidence="2 17">Cofactor biosynthesis; FMN biosynthesis; FMN from riboflavin (CTP route): step 1/1.</text>
</comment>
<dbReference type="EMBL" id="CP146016">
    <property type="protein sequence ID" value="WWQ61864.1"/>
    <property type="molecule type" value="Genomic_DNA"/>
</dbReference>
<dbReference type="Gene3D" id="2.40.30.30">
    <property type="entry name" value="Riboflavin kinase-like"/>
    <property type="match status" value="1"/>
</dbReference>
<comment type="catalytic activity">
    <reaction evidence="16 17">
        <text>riboflavin + CTP = CDP + FMN + H(+)</text>
        <dbReference type="Rhea" id="RHEA:25021"/>
        <dbReference type="ChEBI" id="CHEBI:15378"/>
        <dbReference type="ChEBI" id="CHEBI:37563"/>
        <dbReference type="ChEBI" id="CHEBI:57986"/>
        <dbReference type="ChEBI" id="CHEBI:58069"/>
        <dbReference type="ChEBI" id="CHEBI:58210"/>
        <dbReference type="EC" id="2.7.1.161"/>
    </reaction>
</comment>
<evidence type="ECO:0000256" key="11">
    <source>
        <dbReference type="ARBA" id="ARBA00022777"/>
    </source>
</evidence>
<dbReference type="GO" id="GO:0000287">
    <property type="term" value="F:magnesium ion binding"/>
    <property type="evidence" value="ECO:0007669"/>
    <property type="project" value="UniProtKB-UniRule"/>
</dbReference>
<evidence type="ECO:0000259" key="19">
    <source>
        <dbReference type="Pfam" id="PF12802"/>
    </source>
</evidence>
<evidence type="ECO:0000256" key="1">
    <source>
        <dbReference type="ARBA" id="ARBA00003072"/>
    </source>
</evidence>
<comment type="similarity">
    <text evidence="3 17">Belongs to the archaeal riboflavin kinase family.</text>
</comment>
<keyword evidence="10 17" id="KW-0547">Nucleotide-binding</keyword>
<feature type="binding site" evidence="17">
    <location>
        <position position="182"/>
    </location>
    <ligand>
        <name>FMN</name>
        <dbReference type="ChEBI" id="CHEBI:58210"/>
    </ligand>
</feature>
<dbReference type="GO" id="GO:0008531">
    <property type="term" value="F:riboflavin kinase activity"/>
    <property type="evidence" value="ECO:0007669"/>
    <property type="project" value="InterPro"/>
</dbReference>
<name>A0AAX4L4G4_9CREN</name>
<comment type="function">
    <text evidence="1 17">Catalyzes the CTP-dependent phosphorylation of riboflavin (vitamin B2) to form flavin mononucleotide (FMN).</text>
</comment>
<dbReference type="GO" id="GO:0009231">
    <property type="term" value="P:riboflavin biosynthetic process"/>
    <property type="evidence" value="ECO:0007669"/>
    <property type="project" value="InterPro"/>
</dbReference>
<evidence type="ECO:0000256" key="9">
    <source>
        <dbReference type="ARBA" id="ARBA00022723"/>
    </source>
</evidence>
<organism evidence="20 21">
    <name type="scientific">Sulfolobus tengchongensis</name>
    <dbReference type="NCBI Taxonomy" id="207809"/>
    <lineage>
        <taxon>Archaea</taxon>
        <taxon>Thermoproteota</taxon>
        <taxon>Thermoprotei</taxon>
        <taxon>Sulfolobales</taxon>
        <taxon>Sulfolobaceae</taxon>
        <taxon>Sulfolobus</taxon>
    </lineage>
</organism>
<dbReference type="GO" id="GO:0009398">
    <property type="term" value="P:FMN biosynthetic process"/>
    <property type="evidence" value="ECO:0007669"/>
    <property type="project" value="UniProtKB-UniRule"/>
</dbReference>
<evidence type="ECO:0000256" key="2">
    <source>
        <dbReference type="ARBA" id="ARBA00005219"/>
    </source>
</evidence>
<evidence type="ECO:0000313" key="21">
    <source>
        <dbReference type="Proteomes" id="UP001432202"/>
    </source>
</evidence>
<evidence type="ECO:0000256" key="16">
    <source>
        <dbReference type="ARBA" id="ARBA00047857"/>
    </source>
</evidence>
<feature type="binding site" evidence="17">
    <location>
        <begin position="86"/>
        <end position="91"/>
    </location>
    <ligand>
        <name>CDP</name>
        <dbReference type="ChEBI" id="CHEBI:58069"/>
    </ligand>
</feature>
<evidence type="ECO:0000256" key="10">
    <source>
        <dbReference type="ARBA" id="ARBA00022741"/>
    </source>
</evidence>
<comment type="caution">
    <text evidence="17">Lacks conserved residue(s) required for the propagation of feature annotation.</text>
</comment>
<keyword evidence="7 17" id="KW-0288">FMN</keyword>
<dbReference type="GeneID" id="89335230"/>
<evidence type="ECO:0000256" key="3">
    <source>
        <dbReference type="ARBA" id="ARBA00006428"/>
    </source>
</evidence>
<evidence type="ECO:0000256" key="15">
    <source>
        <dbReference type="ARBA" id="ARBA00033116"/>
    </source>
</evidence>
<evidence type="ECO:0000259" key="18">
    <source>
        <dbReference type="Pfam" id="PF01982"/>
    </source>
</evidence>
<dbReference type="SUPFAM" id="SSF46785">
    <property type="entry name" value="Winged helix' DNA-binding domain"/>
    <property type="match status" value="1"/>
</dbReference>
<evidence type="ECO:0000256" key="17">
    <source>
        <dbReference type="HAMAP-Rule" id="MF_01285"/>
    </source>
</evidence>
<feature type="domain" description="Riboflavin kinase" evidence="18">
    <location>
        <begin position="83"/>
        <end position="205"/>
    </location>
</feature>
<evidence type="ECO:0000256" key="14">
    <source>
        <dbReference type="ARBA" id="ARBA00030544"/>
    </source>
</evidence>
<dbReference type="InterPro" id="IPR039063">
    <property type="entry name" value="RibK_CTP-dep"/>
</dbReference>
<dbReference type="InterPro" id="IPR000835">
    <property type="entry name" value="HTH_MarR-typ"/>
</dbReference>
<evidence type="ECO:0000256" key="13">
    <source>
        <dbReference type="ARBA" id="ARBA00029789"/>
    </source>
</evidence>
<keyword evidence="11 17" id="KW-0418">Kinase</keyword>
<dbReference type="Pfam" id="PF01982">
    <property type="entry name" value="CTP-dep_RFKase"/>
    <property type="match status" value="1"/>
</dbReference>
<gene>
    <name evidence="17" type="primary">ribK</name>
    <name evidence="20" type="ORF">V6M85_00635</name>
</gene>
<dbReference type="RefSeq" id="WP_338604848.1">
    <property type="nucleotide sequence ID" value="NZ_CP146016.1"/>
</dbReference>
<protein>
    <recommendedName>
        <fullName evidence="5 17">Riboflavin kinase</fullName>
        <shortName evidence="17">RFK</shortName>
        <ecNumber evidence="4 17">2.7.1.161</ecNumber>
    </recommendedName>
    <alternativeName>
        <fullName evidence="14 17">CTP-dependent riboflavin kinase</fullName>
    </alternativeName>
    <alternativeName>
        <fullName evidence="15 17">CTP:riboflavin 5'-phosphotransferase</fullName>
    </alternativeName>
    <alternativeName>
        <fullName evidence="13 17">Flavokinase</fullName>
    </alternativeName>
</protein>
<evidence type="ECO:0000256" key="8">
    <source>
        <dbReference type="ARBA" id="ARBA00022679"/>
    </source>
</evidence>
<dbReference type="Gene3D" id="1.10.10.10">
    <property type="entry name" value="Winged helix-like DNA-binding domain superfamily/Winged helix DNA-binding domain"/>
    <property type="match status" value="1"/>
</dbReference>
<keyword evidence="6 17" id="KW-0285">Flavoprotein</keyword>
<dbReference type="GO" id="GO:0000166">
    <property type="term" value="F:nucleotide binding"/>
    <property type="evidence" value="ECO:0007669"/>
    <property type="project" value="UniProtKB-UniRule"/>
</dbReference>
<dbReference type="Proteomes" id="UP001432202">
    <property type="component" value="Chromosome"/>
</dbReference>
<keyword evidence="9 17" id="KW-0479">Metal-binding</keyword>
<dbReference type="EC" id="2.7.1.161" evidence="4 17"/>